<dbReference type="AlphaFoldDB" id="A0A8J5C7F7"/>
<reference evidence="1 2" key="1">
    <citation type="submission" date="2020-08" db="EMBL/GenBank/DDBJ databases">
        <title>Plant Genome Project.</title>
        <authorList>
            <person name="Zhang R.-G."/>
        </authorList>
    </citation>
    <scope>NUCLEOTIDE SEQUENCE [LARGE SCALE GENOMIC DNA]</scope>
    <source>
        <tissue evidence="1">Rhizome</tissue>
    </source>
</reference>
<evidence type="ECO:0000313" key="1">
    <source>
        <dbReference type="EMBL" id="KAG6469764.1"/>
    </source>
</evidence>
<protein>
    <submittedName>
        <fullName evidence="1">Uncharacterized protein</fullName>
    </submittedName>
</protein>
<keyword evidence="2" id="KW-1185">Reference proteome</keyword>
<name>A0A8J5C7F7_ZINOF</name>
<dbReference type="Proteomes" id="UP000734854">
    <property type="component" value="Unassembled WGS sequence"/>
</dbReference>
<sequence>MFTLQIVPLFTELGFSVWFWGHVVPARVYYTRIAYYAYKEDKGFSFDNIPTAENDGCIIRLTIYGRSSPACM</sequence>
<dbReference type="EMBL" id="JACMSC010000021">
    <property type="protein sequence ID" value="KAG6469764.1"/>
    <property type="molecule type" value="Genomic_DNA"/>
</dbReference>
<comment type="caution">
    <text evidence="1">The sequence shown here is derived from an EMBL/GenBank/DDBJ whole genome shotgun (WGS) entry which is preliminary data.</text>
</comment>
<organism evidence="1 2">
    <name type="scientific">Zingiber officinale</name>
    <name type="common">Ginger</name>
    <name type="synonym">Amomum zingiber</name>
    <dbReference type="NCBI Taxonomy" id="94328"/>
    <lineage>
        <taxon>Eukaryota</taxon>
        <taxon>Viridiplantae</taxon>
        <taxon>Streptophyta</taxon>
        <taxon>Embryophyta</taxon>
        <taxon>Tracheophyta</taxon>
        <taxon>Spermatophyta</taxon>
        <taxon>Magnoliopsida</taxon>
        <taxon>Liliopsida</taxon>
        <taxon>Zingiberales</taxon>
        <taxon>Zingiberaceae</taxon>
        <taxon>Zingiber</taxon>
    </lineage>
</organism>
<accession>A0A8J5C7F7</accession>
<gene>
    <name evidence="1" type="ORF">ZIOFF_070695</name>
</gene>
<evidence type="ECO:0000313" key="2">
    <source>
        <dbReference type="Proteomes" id="UP000734854"/>
    </source>
</evidence>
<proteinExistence type="predicted"/>